<accession>A0A2H3CWC6</accession>
<dbReference type="InterPro" id="IPR036047">
    <property type="entry name" value="F-box-like_dom_sf"/>
</dbReference>
<reference evidence="4" key="1">
    <citation type="journal article" date="2017" name="Nat. Ecol. Evol.">
        <title>Genome expansion and lineage-specific genetic innovations in the forest pathogenic fungi Armillaria.</title>
        <authorList>
            <person name="Sipos G."/>
            <person name="Prasanna A.N."/>
            <person name="Walter M.C."/>
            <person name="O'Connor E."/>
            <person name="Balint B."/>
            <person name="Krizsan K."/>
            <person name="Kiss B."/>
            <person name="Hess J."/>
            <person name="Varga T."/>
            <person name="Slot J."/>
            <person name="Riley R."/>
            <person name="Boka B."/>
            <person name="Rigling D."/>
            <person name="Barry K."/>
            <person name="Lee J."/>
            <person name="Mihaltcheva S."/>
            <person name="LaButti K."/>
            <person name="Lipzen A."/>
            <person name="Waldron R."/>
            <person name="Moloney N.M."/>
            <person name="Sperisen C."/>
            <person name="Kredics L."/>
            <person name="Vagvoelgyi C."/>
            <person name="Patrignani A."/>
            <person name="Fitzpatrick D."/>
            <person name="Nagy I."/>
            <person name="Doyle S."/>
            <person name="Anderson J.B."/>
            <person name="Grigoriev I.V."/>
            <person name="Gueldener U."/>
            <person name="Muensterkoetter M."/>
            <person name="Nagy L.G."/>
        </authorList>
    </citation>
    <scope>NUCLEOTIDE SEQUENCE [LARGE SCALE GENOMIC DNA]</scope>
    <source>
        <strain evidence="4">Ar21-2</strain>
    </source>
</reference>
<evidence type="ECO:0000256" key="1">
    <source>
        <dbReference type="SAM" id="MobiDB-lite"/>
    </source>
</evidence>
<dbReference type="SUPFAM" id="SSF81383">
    <property type="entry name" value="F-box domain"/>
    <property type="match status" value="1"/>
</dbReference>
<dbReference type="CDD" id="cd09917">
    <property type="entry name" value="F-box_SF"/>
    <property type="match status" value="1"/>
</dbReference>
<name>A0A2H3CWC6_ARMGA</name>
<organism evidence="3 4">
    <name type="scientific">Armillaria gallica</name>
    <name type="common">Bulbous honey fungus</name>
    <name type="synonym">Armillaria bulbosa</name>
    <dbReference type="NCBI Taxonomy" id="47427"/>
    <lineage>
        <taxon>Eukaryota</taxon>
        <taxon>Fungi</taxon>
        <taxon>Dikarya</taxon>
        <taxon>Basidiomycota</taxon>
        <taxon>Agaricomycotina</taxon>
        <taxon>Agaricomycetes</taxon>
        <taxon>Agaricomycetidae</taxon>
        <taxon>Agaricales</taxon>
        <taxon>Marasmiineae</taxon>
        <taxon>Physalacriaceae</taxon>
        <taxon>Armillaria</taxon>
    </lineage>
</organism>
<dbReference type="InterPro" id="IPR001810">
    <property type="entry name" value="F-box_dom"/>
</dbReference>
<gene>
    <name evidence="3" type="ORF">ARMGADRAFT_465424</name>
</gene>
<evidence type="ECO:0000313" key="3">
    <source>
        <dbReference type="EMBL" id="PBK87325.1"/>
    </source>
</evidence>
<feature type="domain" description="F-box" evidence="2">
    <location>
        <begin position="19"/>
        <end position="72"/>
    </location>
</feature>
<dbReference type="InParanoid" id="A0A2H3CWC6"/>
<dbReference type="OrthoDB" id="2899243at2759"/>
<dbReference type="PROSITE" id="PS50181">
    <property type="entry name" value="FBOX"/>
    <property type="match status" value="1"/>
</dbReference>
<evidence type="ECO:0000313" key="4">
    <source>
        <dbReference type="Proteomes" id="UP000217790"/>
    </source>
</evidence>
<feature type="region of interest" description="Disordered" evidence="1">
    <location>
        <begin position="1"/>
        <end position="20"/>
    </location>
</feature>
<dbReference type="Proteomes" id="UP000217790">
    <property type="component" value="Unassembled WGS sequence"/>
</dbReference>
<proteinExistence type="predicted"/>
<dbReference type="AlphaFoldDB" id="A0A2H3CWC6"/>
<dbReference type="EMBL" id="KZ293679">
    <property type="protein sequence ID" value="PBK87325.1"/>
    <property type="molecule type" value="Genomic_DNA"/>
</dbReference>
<evidence type="ECO:0000259" key="2">
    <source>
        <dbReference type="PROSITE" id="PS50181"/>
    </source>
</evidence>
<keyword evidence="4" id="KW-1185">Reference proteome</keyword>
<protein>
    <recommendedName>
        <fullName evidence="2">F-box domain-containing protein</fullName>
    </recommendedName>
</protein>
<sequence length="440" mass="49206">MAVKKRRMKRKEDHSEPAPNSLAGLPTELLAIVVSMLAIKRDIFSLACVSRRLNDVAMARWLGPPKEYLKRYSTFCDTVNTAYPAIIQPVLNLQTPDPQPFSSLADLRLCVVTKPRIPSMALIFGRHYEKEYQEFSRYIDTIPGDQKPPAIHVELHTEMTYTPMKVRAFNAFCTSLAEYDSVTSFTTASPIWCKDLDVKVPNSCQPVFHPPPFAALTTLCLDPTVSDHFFDWLVRSTAASPICELFISRQFRGPGQLIHIPTLRKLTLGGRSLTTSQLIRLLSDKAHSSISELTFLGEPLWEMPVRGRLFPLSANAMPSLTRLVADFNVLTNLLVTPKAFPKLEHVEVSRLDGKDSSVAKDGAELLSRISSLPRVHCVAFPVGALWPTDWDIFSDSGIVLPNVTKFIEKGTPTRNPLSRPVMISQVRKVFPNIVHVDSQC</sequence>